<evidence type="ECO:0000313" key="1">
    <source>
        <dbReference type="EMBL" id="AGQ20175.1"/>
    </source>
</evidence>
<organism evidence="1">
    <name type="scientific">Apophua simplicipes ichnovirus</name>
    <dbReference type="NCBI Taxonomy" id="1329648"/>
    <lineage>
        <taxon>Viruses</taxon>
        <taxon>Viruses incertae sedis</taxon>
        <taxon>Polydnaviriformidae</taxon>
        <taxon>Ichnoviriform</taxon>
    </lineage>
</organism>
<proteinExistence type="predicted"/>
<name>S5DT10_9VIRU</name>
<accession>S5DT10</accession>
<reference evidence="1" key="1">
    <citation type="journal article" date="2013" name="J. Gen. Virol.">
        <title>Ultrastructural and genomic characterization of a second banchine polydnavirus confirms the existence of shared features within this ichnovirus lineage.</title>
        <authorList>
            <person name="Djoumad A."/>
            <person name="Stoltz D."/>
            <person name="Beliveau C."/>
            <person name="Boyle B."/>
            <person name="Kuhn L."/>
            <person name="Cusson M."/>
        </authorList>
    </citation>
    <scope>NUCLEOTIDE SEQUENCE</scope>
</reference>
<dbReference type="EMBL" id="KC752263">
    <property type="protein sequence ID" value="AGQ20175.1"/>
    <property type="molecule type" value="Genomic_DNA"/>
</dbReference>
<sequence>MRMNEPSPAELEKMDDLLIKIKLESFKLQTCIDDEHELPDKIEKVNDVLKNKKAVIEDLRQVVQEWSYVPLCAMCYLK</sequence>
<protein>
    <submittedName>
        <fullName evidence="1">AsIV-cont00057-ORF2</fullName>
    </submittedName>
</protein>